<keyword evidence="1" id="KW-0472">Membrane</keyword>
<dbReference type="NCBIfam" id="TIGR03165">
    <property type="entry name" value="F1F0_chp_2"/>
    <property type="match status" value="1"/>
</dbReference>
<protein>
    <submittedName>
        <fullName evidence="2">ATP synthase subunit I</fullName>
    </submittedName>
</protein>
<accession>A0A3M8PWG2</accession>
<dbReference type="Proteomes" id="UP000280507">
    <property type="component" value="Unassembled WGS sequence"/>
</dbReference>
<dbReference type="AlphaFoldDB" id="A0A3M8PWG2"/>
<evidence type="ECO:0000256" key="1">
    <source>
        <dbReference type="SAM" id="Phobius"/>
    </source>
</evidence>
<evidence type="ECO:0000313" key="2">
    <source>
        <dbReference type="EMBL" id="RNF48116.1"/>
    </source>
</evidence>
<reference evidence="2 3" key="1">
    <citation type="journal article" date="2012" name="Int. J. Syst. Evol. Microbiol.">
        <title>Marinomonas hwangdonensis sp. nov., isolated from seawater.</title>
        <authorList>
            <person name="Jung Y.T."/>
            <person name="Oh T.K."/>
            <person name="Yoon J.H."/>
        </authorList>
    </citation>
    <scope>NUCLEOTIDE SEQUENCE [LARGE SCALE GENOMIC DNA]</scope>
    <source>
        <strain evidence="2 3">HDW-15</strain>
    </source>
</reference>
<keyword evidence="1" id="KW-1133">Transmembrane helix</keyword>
<gene>
    <name evidence="2" type="ORF">EBI00_15095</name>
</gene>
<feature type="transmembrane region" description="Helical" evidence="1">
    <location>
        <begin position="73"/>
        <end position="92"/>
    </location>
</feature>
<dbReference type="OrthoDB" id="467414at2"/>
<organism evidence="2 3">
    <name type="scientific">Marinomonas hwangdonensis</name>
    <dbReference type="NCBI Taxonomy" id="1053647"/>
    <lineage>
        <taxon>Bacteria</taxon>
        <taxon>Pseudomonadati</taxon>
        <taxon>Pseudomonadota</taxon>
        <taxon>Gammaproteobacteria</taxon>
        <taxon>Oceanospirillales</taxon>
        <taxon>Oceanospirillaceae</taxon>
        <taxon>Marinomonas</taxon>
    </lineage>
</organism>
<sequence length="118" mass="13627">MLIDFGDNFWGGVAYAILVGVLLGIFYFAGLWWTVRRLGSSRVVAPLFLFSMLFRISVVMVSFYVFLGNDWQKLLLGLLGFIILRLFATRLIRLKDNPVIIKPIHTLKEKHSHTEERL</sequence>
<keyword evidence="3" id="KW-1185">Reference proteome</keyword>
<keyword evidence="1" id="KW-0812">Transmembrane</keyword>
<evidence type="ECO:0000313" key="3">
    <source>
        <dbReference type="Proteomes" id="UP000280507"/>
    </source>
</evidence>
<feature type="transmembrane region" description="Helical" evidence="1">
    <location>
        <begin position="47"/>
        <end position="67"/>
    </location>
</feature>
<dbReference type="Pfam" id="PF12966">
    <property type="entry name" value="AtpR"/>
    <property type="match status" value="1"/>
</dbReference>
<comment type="caution">
    <text evidence="2">The sequence shown here is derived from an EMBL/GenBank/DDBJ whole genome shotgun (WGS) entry which is preliminary data.</text>
</comment>
<dbReference type="InterPro" id="IPR017581">
    <property type="entry name" value="AtpR-like"/>
</dbReference>
<proteinExistence type="predicted"/>
<dbReference type="EMBL" id="RIZG01000013">
    <property type="protein sequence ID" value="RNF48116.1"/>
    <property type="molecule type" value="Genomic_DNA"/>
</dbReference>
<name>A0A3M8PWG2_9GAMM</name>
<feature type="transmembrane region" description="Helical" evidence="1">
    <location>
        <begin position="12"/>
        <end position="35"/>
    </location>
</feature>